<dbReference type="AlphaFoldDB" id="A0A4Z2HD99"/>
<name>A0A4Z2HD99_9TELE</name>
<sequence>MENFTPSSEEKEPMGDRVPDVSTMLCTNLRNGVEAPEAECEDFCLDSGAVALPLVWPNKALGIRRIRGVDEAQHHEEIFQDYGGSRADGLDLNCLPFDGTMLLFLQHCCQTVVVQSVAGTLPGTVLNVVGFVQHHDLAFQVDLHLCDEVLNVPGVLESVDPLQCALVPHPLDTMVVAA</sequence>
<proteinExistence type="predicted"/>
<accession>A0A4Z2HD99</accession>
<reference evidence="1 2" key="1">
    <citation type="submission" date="2019-03" db="EMBL/GenBank/DDBJ databases">
        <title>First draft genome of Liparis tanakae, snailfish: a comprehensive survey of snailfish specific genes.</title>
        <authorList>
            <person name="Kim W."/>
            <person name="Song I."/>
            <person name="Jeong J.-H."/>
            <person name="Kim D."/>
            <person name="Kim S."/>
            <person name="Ryu S."/>
            <person name="Song J.Y."/>
            <person name="Lee S.K."/>
        </authorList>
    </citation>
    <scope>NUCLEOTIDE SEQUENCE [LARGE SCALE GENOMIC DNA]</scope>
    <source>
        <tissue evidence="1">Muscle</tissue>
    </source>
</reference>
<protein>
    <submittedName>
        <fullName evidence="1">Uncharacterized protein</fullName>
    </submittedName>
</protein>
<evidence type="ECO:0000313" key="1">
    <source>
        <dbReference type="EMBL" id="TNN63686.1"/>
    </source>
</evidence>
<evidence type="ECO:0000313" key="2">
    <source>
        <dbReference type="Proteomes" id="UP000314294"/>
    </source>
</evidence>
<dbReference type="Proteomes" id="UP000314294">
    <property type="component" value="Unassembled WGS sequence"/>
</dbReference>
<comment type="caution">
    <text evidence="1">The sequence shown here is derived from an EMBL/GenBank/DDBJ whole genome shotgun (WGS) entry which is preliminary data.</text>
</comment>
<gene>
    <name evidence="1" type="ORF">EYF80_026104</name>
</gene>
<keyword evidence="2" id="KW-1185">Reference proteome</keyword>
<organism evidence="1 2">
    <name type="scientific">Liparis tanakae</name>
    <name type="common">Tanaka's snailfish</name>
    <dbReference type="NCBI Taxonomy" id="230148"/>
    <lineage>
        <taxon>Eukaryota</taxon>
        <taxon>Metazoa</taxon>
        <taxon>Chordata</taxon>
        <taxon>Craniata</taxon>
        <taxon>Vertebrata</taxon>
        <taxon>Euteleostomi</taxon>
        <taxon>Actinopterygii</taxon>
        <taxon>Neopterygii</taxon>
        <taxon>Teleostei</taxon>
        <taxon>Neoteleostei</taxon>
        <taxon>Acanthomorphata</taxon>
        <taxon>Eupercaria</taxon>
        <taxon>Perciformes</taxon>
        <taxon>Cottioidei</taxon>
        <taxon>Cottales</taxon>
        <taxon>Liparidae</taxon>
        <taxon>Liparis</taxon>
    </lineage>
</organism>
<dbReference type="EMBL" id="SRLO01000268">
    <property type="protein sequence ID" value="TNN63686.1"/>
    <property type="molecule type" value="Genomic_DNA"/>
</dbReference>